<comment type="caution">
    <text evidence="3">The sequence shown here is derived from an EMBL/GenBank/DDBJ whole genome shotgun (WGS) entry which is preliminary data.</text>
</comment>
<reference evidence="3" key="1">
    <citation type="journal article" date="2022" name="Front. Genet.">
        <title>Chromosome-Scale Assembly of the Dendrobium nobile Genome Provides Insights Into the Molecular Mechanism of the Biosynthesis of the Medicinal Active Ingredient of Dendrobium.</title>
        <authorList>
            <person name="Xu Q."/>
            <person name="Niu S.-C."/>
            <person name="Li K.-L."/>
            <person name="Zheng P.-J."/>
            <person name="Zhang X.-J."/>
            <person name="Jia Y."/>
            <person name="Liu Y."/>
            <person name="Niu Y.-X."/>
            <person name="Yu L.-H."/>
            <person name="Chen D.-F."/>
            <person name="Zhang G.-Q."/>
        </authorList>
    </citation>
    <scope>NUCLEOTIDE SEQUENCE</scope>
    <source>
        <tissue evidence="3">Leaf</tissue>
    </source>
</reference>
<evidence type="ECO:0008006" key="5">
    <source>
        <dbReference type="Google" id="ProtNLM"/>
    </source>
</evidence>
<evidence type="ECO:0000313" key="4">
    <source>
        <dbReference type="Proteomes" id="UP000829196"/>
    </source>
</evidence>
<dbReference type="InterPro" id="IPR006461">
    <property type="entry name" value="PLAC_motif_containing"/>
</dbReference>
<feature type="compositionally biased region" description="Polar residues" evidence="1">
    <location>
        <begin position="22"/>
        <end position="40"/>
    </location>
</feature>
<keyword evidence="2" id="KW-0472">Membrane</keyword>
<feature type="transmembrane region" description="Helical" evidence="2">
    <location>
        <begin position="347"/>
        <end position="363"/>
    </location>
</feature>
<feature type="region of interest" description="Disordered" evidence="1">
    <location>
        <begin position="19"/>
        <end position="44"/>
    </location>
</feature>
<keyword evidence="2" id="KW-1133">Transmembrane helix</keyword>
<keyword evidence="2" id="KW-0812">Transmembrane</keyword>
<dbReference type="GO" id="GO:0051762">
    <property type="term" value="P:sesquiterpene biosynthetic process"/>
    <property type="evidence" value="ECO:0007669"/>
    <property type="project" value="TreeGrafter"/>
</dbReference>
<feature type="transmembrane region" description="Helical" evidence="2">
    <location>
        <begin position="406"/>
        <end position="425"/>
    </location>
</feature>
<feature type="region of interest" description="Disordered" evidence="1">
    <location>
        <begin position="505"/>
        <end position="605"/>
    </location>
</feature>
<evidence type="ECO:0000256" key="1">
    <source>
        <dbReference type="SAM" id="MobiDB-lite"/>
    </source>
</evidence>
<dbReference type="AlphaFoldDB" id="A0A8T3BI48"/>
<feature type="transmembrane region" description="Helical" evidence="2">
    <location>
        <begin position="129"/>
        <end position="153"/>
    </location>
</feature>
<organism evidence="3 4">
    <name type="scientific">Dendrobium nobile</name>
    <name type="common">Orchid</name>
    <dbReference type="NCBI Taxonomy" id="94219"/>
    <lineage>
        <taxon>Eukaryota</taxon>
        <taxon>Viridiplantae</taxon>
        <taxon>Streptophyta</taxon>
        <taxon>Embryophyta</taxon>
        <taxon>Tracheophyta</taxon>
        <taxon>Spermatophyta</taxon>
        <taxon>Magnoliopsida</taxon>
        <taxon>Liliopsida</taxon>
        <taxon>Asparagales</taxon>
        <taxon>Orchidaceae</taxon>
        <taxon>Epidendroideae</taxon>
        <taxon>Malaxideae</taxon>
        <taxon>Dendrobiinae</taxon>
        <taxon>Dendrobium</taxon>
    </lineage>
</organism>
<evidence type="ECO:0000313" key="3">
    <source>
        <dbReference type="EMBL" id="KAI0512044.1"/>
    </source>
</evidence>
<protein>
    <recommendedName>
        <fullName evidence="5">PLAC8 motif-containing protein</fullName>
    </recommendedName>
</protein>
<evidence type="ECO:0000256" key="2">
    <source>
        <dbReference type="SAM" id="Phobius"/>
    </source>
</evidence>
<accession>A0A8T3BI48</accession>
<dbReference type="Pfam" id="PF11204">
    <property type="entry name" value="DUF2985"/>
    <property type="match status" value="1"/>
</dbReference>
<feature type="compositionally biased region" description="Polar residues" evidence="1">
    <location>
        <begin position="505"/>
        <end position="517"/>
    </location>
</feature>
<dbReference type="InterPro" id="IPR021369">
    <property type="entry name" value="DUF2985"/>
</dbReference>
<dbReference type="OrthoDB" id="6407410at2759"/>
<dbReference type="Proteomes" id="UP000829196">
    <property type="component" value="Unassembled WGS sequence"/>
</dbReference>
<dbReference type="Pfam" id="PF04749">
    <property type="entry name" value="PLAC8"/>
    <property type="match status" value="1"/>
</dbReference>
<dbReference type="EMBL" id="JAGYWB010000009">
    <property type="protein sequence ID" value="KAI0512044.1"/>
    <property type="molecule type" value="Genomic_DNA"/>
</dbReference>
<name>A0A8T3BI48_DENNO</name>
<feature type="transmembrane region" description="Helical" evidence="2">
    <location>
        <begin position="222"/>
        <end position="245"/>
    </location>
</feature>
<dbReference type="PANTHER" id="PTHR31045">
    <property type="entry name" value="PLAC8 FAMILY PROTEIN-RELATED"/>
    <property type="match status" value="1"/>
</dbReference>
<feature type="transmembrane region" description="Helical" evidence="2">
    <location>
        <begin position="257"/>
        <end position="279"/>
    </location>
</feature>
<keyword evidence="4" id="KW-1185">Reference proteome</keyword>
<gene>
    <name evidence="3" type="ORF">KFK09_012679</name>
</gene>
<dbReference type="NCBIfam" id="TIGR01571">
    <property type="entry name" value="A_thal_Cys_rich"/>
    <property type="match status" value="1"/>
</dbReference>
<dbReference type="PANTHER" id="PTHR31045:SF30">
    <property type="entry name" value="PLAC8 FAMILY PROTEIN"/>
    <property type="match status" value="1"/>
</dbReference>
<proteinExistence type="predicted"/>
<feature type="transmembrane region" description="Helical" evidence="2">
    <location>
        <begin position="375"/>
        <end position="394"/>
    </location>
</feature>
<sequence>MVSTSSPNGKCANEIQEELGQATAQNWTKSQIPPNMSTSRRGLLDEKEQRSTVVDFLRAFPKKAKYLKLGPSPSAKFWQFAEEKDEISRAVPSADQIHSSRFSISFVRKIDWAFLWQLSKEWIRDPMNMALFVWILCVAISGAILFMVMTGMLNGVLPRKSQRNGWFEVNNQILNALFTLMCLYQHPKRLYHLVLLIRWRPDDVLKLRKVYCKNGVYKPNEWVHMMVVIFLLNLNCFAQYALCGLNLGYPRSKRPAIGVAVCLSVSIGAPAFSAVYSMLSPLGRDYETNVDQEAQTLESISSEVSKPAQLRLKSFERKYSFALQGNQRVPESNPQWIGGIYDLWDDISLAYLSVFCSCCVFGWNMEKLGFGNMYVHIMTFFLFCIAPFFIFNLAAVNIDNEAVREALGIAGILLCIFGLLYGGFWRIQMRKRFKLPGYTFCCDKPSVTDCFLWLCCCSCALAQEVRTADYYDIVEDKFFLKQTSDDNGFPVSPLRREDALPLYISNPSSPYRGNGSPQKMKMTELSTQARSPSRFAPGSPSSSHRGNSIPLEMLRESSTPTRSPARFAPGSPLPVVEEDESFNGSIDPMKPPVSPQIQREAAPMP</sequence>
<dbReference type="GO" id="GO:0009975">
    <property type="term" value="F:cyclase activity"/>
    <property type="evidence" value="ECO:0007669"/>
    <property type="project" value="TreeGrafter"/>
</dbReference>